<feature type="domain" description="Beta-mannosidase-like galactose-binding" evidence="2">
    <location>
        <begin position="41"/>
        <end position="118"/>
    </location>
</feature>
<evidence type="ECO:0000313" key="3">
    <source>
        <dbReference type="EMBL" id="MCW8347780.1"/>
    </source>
</evidence>
<gene>
    <name evidence="3" type="ORF">MD535_17435</name>
</gene>
<dbReference type="Pfam" id="PF22666">
    <property type="entry name" value="Glyco_hydro_2_N2"/>
    <property type="match status" value="1"/>
</dbReference>
<accession>A0A9X3HXI8</accession>
<dbReference type="Gene3D" id="2.60.120.260">
    <property type="entry name" value="Galactose-binding domain-like"/>
    <property type="match status" value="1"/>
</dbReference>
<name>A0A9X3HXI8_9VIBR</name>
<reference evidence="3" key="1">
    <citation type="submission" date="2022-02" db="EMBL/GenBank/DDBJ databases">
        <title>Vibrio sp. nov, a new bacterium isolated from seawater.</title>
        <authorList>
            <person name="Yuan Y."/>
        </authorList>
    </citation>
    <scope>NUCLEOTIDE SEQUENCE</scope>
    <source>
        <strain evidence="3">ZSDZ65</strain>
    </source>
</reference>
<proteinExistence type="predicted"/>
<dbReference type="AlphaFoldDB" id="A0A9X3HXI8"/>
<dbReference type="SUPFAM" id="SSF49785">
    <property type="entry name" value="Galactose-binding domain-like"/>
    <property type="match status" value="1"/>
</dbReference>
<protein>
    <recommendedName>
        <fullName evidence="2">Beta-mannosidase-like galactose-binding domain-containing protein</fullName>
    </recommendedName>
</protein>
<keyword evidence="1" id="KW-0378">Hydrolase</keyword>
<evidence type="ECO:0000256" key="1">
    <source>
        <dbReference type="ARBA" id="ARBA00022801"/>
    </source>
</evidence>
<dbReference type="GO" id="GO:0004553">
    <property type="term" value="F:hydrolase activity, hydrolyzing O-glycosyl compounds"/>
    <property type="evidence" value="ECO:0007669"/>
    <property type="project" value="UniProtKB-ARBA"/>
</dbReference>
<comment type="caution">
    <text evidence="3">The sequence shown here is derived from an EMBL/GenBank/DDBJ whole genome shotgun (WGS) entry which is preliminary data.</text>
</comment>
<evidence type="ECO:0000313" key="4">
    <source>
        <dbReference type="Proteomes" id="UP001155587"/>
    </source>
</evidence>
<dbReference type="RefSeq" id="WP_265676321.1">
    <property type="nucleotide sequence ID" value="NZ_JAKRRY010000026.1"/>
</dbReference>
<keyword evidence="4" id="KW-1185">Reference proteome</keyword>
<dbReference type="InterPro" id="IPR054593">
    <property type="entry name" value="Beta-mannosidase-like_N2"/>
</dbReference>
<dbReference type="InterPro" id="IPR008979">
    <property type="entry name" value="Galactose-bd-like_sf"/>
</dbReference>
<organism evidence="3 4">
    <name type="scientific">Vibrio qingdaonensis</name>
    <dbReference type="NCBI Taxonomy" id="2829491"/>
    <lineage>
        <taxon>Bacteria</taxon>
        <taxon>Pseudomonadati</taxon>
        <taxon>Pseudomonadota</taxon>
        <taxon>Gammaproteobacteria</taxon>
        <taxon>Vibrionales</taxon>
        <taxon>Vibrionaceae</taxon>
        <taxon>Vibrio</taxon>
    </lineage>
</organism>
<evidence type="ECO:0000259" key="2">
    <source>
        <dbReference type="Pfam" id="PF22666"/>
    </source>
</evidence>
<dbReference type="EMBL" id="JAKRRY010000026">
    <property type="protein sequence ID" value="MCW8347780.1"/>
    <property type="molecule type" value="Genomic_DNA"/>
</dbReference>
<dbReference type="Proteomes" id="UP001155587">
    <property type="component" value="Unassembled WGS sequence"/>
</dbReference>
<sequence>MKVNISGYWQLSPLTDLSIPQGDLQFPGALSQILPETLSEATIAEQEWHLMHDFELTEHELSHPAVDLVFSGIDYFAEVRVNGVAVMDCDGSEVTYRKEVRPHLQLGRNRIEVLFLEYDEEDLLVDEEAATPQCSLGVMSPENDPRMGIWHLPYLQFIPHVRLEYVAMEQIWHHGGGCEFKVDLYYKTYRSGLLSASVKFNGMTYSLPIDVRKQQVSALFQVEAPRYTDPKQPNSDDVYPLYVELDGQEQTLDVVLNRSLCATHCPL</sequence>